<dbReference type="Proteomes" id="UP000001357">
    <property type="component" value="Unassembled WGS sequence"/>
</dbReference>
<dbReference type="EMBL" id="CH991544">
    <property type="protein sequence ID" value="EDQ91923.1"/>
    <property type="molecule type" value="Genomic_DNA"/>
</dbReference>
<protein>
    <recommendedName>
        <fullName evidence="5">Mic1 domain-containing protein</fullName>
    </recommendedName>
</protein>
<keyword evidence="4" id="KW-1185">Reference proteome</keyword>
<proteinExistence type="predicted"/>
<evidence type="ECO:0000313" key="4">
    <source>
        <dbReference type="Proteomes" id="UP000001357"/>
    </source>
</evidence>
<feature type="region of interest" description="Disordered" evidence="1">
    <location>
        <begin position="47"/>
        <end position="69"/>
    </location>
</feature>
<dbReference type="RefSeq" id="XP_001743209.1">
    <property type="nucleotide sequence ID" value="XM_001743157.1"/>
</dbReference>
<dbReference type="KEGG" id="mbr:MONBRDRAFT_23205"/>
<organism evidence="3 4">
    <name type="scientific">Monosiga brevicollis</name>
    <name type="common">Choanoflagellate</name>
    <dbReference type="NCBI Taxonomy" id="81824"/>
    <lineage>
        <taxon>Eukaryota</taxon>
        <taxon>Choanoflagellata</taxon>
        <taxon>Craspedida</taxon>
        <taxon>Salpingoecidae</taxon>
        <taxon>Monosiga</taxon>
    </lineage>
</organism>
<feature type="compositionally biased region" description="Basic and acidic residues" evidence="1">
    <location>
        <begin position="57"/>
        <end position="66"/>
    </location>
</feature>
<feature type="chain" id="PRO_5002744383" description="Mic1 domain-containing protein" evidence="2">
    <location>
        <begin position="22"/>
        <end position="562"/>
    </location>
</feature>
<reference evidence="3 4" key="1">
    <citation type="journal article" date="2008" name="Nature">
        <title>The genome of the choanoflagellate Monosiga brevicollis and the origin of metazoans.</title>
        <authorList>
            <consortium name="JGI Sequencing"/>
            <person name="King N."/>
            <person name="Westbrook M.J."/>
            <person name="Young S.L."/>
            <person name="Kuo A."/>
            <person name="Abedin M."/>
            <person name="Chapman J."/>
            <person name="Fairclough S."/>
            <person name="Hellsten U."/>
            <person name="Isogai Y."/>
            <person name="Letunic I."/>
            <person name="Marr M."/>
            <person name="Pincus D."/>
            <person name="Putnam N."/>
            <person name="Rokas A."/>
            <person name="Wright K.J."/>
            <person name="Zuzow R."/>
            <person name="Dirks W."/>
            <person name="Good M."/>
            <person name="Goodstein D."/>
            <person name="Lemons D."/>
            <person name="Li W."/>
            <person name="Lyons J.B."/>
            <person name="Morris A."/>
            <person name="Nichols S."/>
            <person name="Richter D.J."/>
            <person name="Salamov A."/>
            <person name="Bork P."/>
            <person name="Lim W.A."/>
            <person name="Manning G."/>
            <person name="Miller W.T."/>
            <person name="McGinnis W."/>
            <person name="Shapiro H."/>
            <person name="Tjian R."/>
            <person name="Grigoriev I.V."/>
            <person name="Rokhsar D."/>
        </authorList>
    </citation>
    <scope>NUCLEOTIDE SEQUENCE [LARGE SCALE GENOMIC DNA]</scope>
    <source>
        <strain evidence="4">MX1 / ATCC 50154</strain>
    </source>
</reference>
<evidence type="ECO:0000256" key="1">
    <source>
        <dbReference type="SAM" id="MobiDB-lite"/>
    </source>
</evidence>
<evidence type="ECO:0000313" key="3">
    <source>
        <dbReference type="EMBL" id="EDQ91923.1"/>
    </source>
</evidence>
<sequence>MRASLISLPLAAGFLVWCSRAAQVDHLATAATMKNVGQMFVQLRAEDQDSSGPGSHGMKDHPDLAHSPRLPLDANSRLTAWAPDRSSFRLRIDAEQVAGDAPVIRTITAQYGQILFLHVVRSFDAIITIEARPGESNLVLLYRIDGSHSVLPVPAVANHVSSCEATGRVAVVSDDGLVFLDLPESHLQRVQADPLSDWPLPCTEHLVTRLEQDAPRETALRQLLHMALEHGEAFNTVSITARQHLSATEAMQRVANQGATPIPASSPKHCTLVIPSLRHAWIFSADANGCQLLAKSTYPLPDPAVAIWCSGPRVRIPRTCAMFGKMIFVICHGNNTVLYTYSNQRQAPDILTPEAPLALHLDGTELHPDQLAESIWLGSDSLALQPLRMTATAERLTISAFTESGECRLSTFIITPVLTLIQELHDFAQQLPRAHPNVLQWQTNCRLLFQYLDDASSGSVMRRAALLTMQSNVQLSELQALVPGDKFNGDSHQAALGHLLSALTALQTTHISSATLDALKALVQHLDVGNMTVIHRLTSVSQFPLRRFWRHLRLRYLPRGKN</sequence>
<name>A9URH3_MONBE</name>
<dbReference type="GeneID" id="5888403"/>
<evidence type="ECO:0000256" key="2">
    <source>
        <dbReference type="SAM" id="SignalP"/>
    </source>
</evidence>
<accession>A9URH3</accession>
<keyword evidence="2" id="KW-0732">Signal</keyword>
<gene>
    <name evidence="3" type="ORF">MONBRDRAFT_23205</name>
</gene>
<dbReference type="AlphaFoldDB" id="A9URH3"/>
<dbReference type="InParanoid" id="A9URH3"/>
<evidence type="ECO:0008006" key="5">
    <source>
        <dbReference type="Google" id="ProtNLM"/>
    </source>
</evidence>
<feature type="signal peptide" evidence="2">
    <location>
        <begin position="1"/>
        <end position="21"/>
    </location>
</feature>